<keyword evidence="8" id="KW-0472">Membrane</keyword>
<dbReference type="AlphaFoldDB" id="A0A9R0K8C5"/>
<feature type="region of interest" description="Disordered" evidence="9">
    <location>
        <begin position="64"/>
        <end position="105"/>
    </location>
</feature>
<gene>
    <name evidence="11" type="primary">LOC110801236</name>
</gene>
<dbReference type="KEGG" id="soe:110801236"/>
<feature type="compositionally biased region" description="Gly residues" evidence="9">
    <location>
        <begin position="75"/>
        <end position="91"/>
    </location>
</feature>
<evidence type="ECO:0000256" key="7">
    <source>
        <dbReference type="ARBA" id="ARBA00022989"/>
    </source>
</evidence>
<evidence type="ECO:0000256" key="4">
    <source>
        <dbReference type="ARBA" id="ARBA00022640"/>
    </source>
</evidence>
<evidence type="ECO:0000256" key="1">
    <source>
        <dbReference type="ARBA" id="ARBA00004508"/>
    </source>
</evidence>
<comment type="similarity">
    <text evidence="2">Belongs to the RETICULATA family.</text>
</comment>
<proteinExistence type="inferred from homology"/>
<organism evidence="10 11">
    <name type="scientific">Spinacia oleracea</name>
    <name type="common">Spinach</name>
    <dbReference type="NCBI Taxonomy" id="3562"/>
    <lineage>
        <taxon>Eukaryota</taxon>
        <taxon>Viridiplantae</taxon>
        <taxon>Streptophyta</taxon>
        <taxon>Embryophyta</taxon>
        <taxon>Tracheophyta</taxon>
        <taxon>Spermatophyta</taxon>
        <taxon>Magnoliopsida</taxon>
        <taxon>eudicotyledons</taxon>
        <taxon>Gunneridae</taxon>
        <taxon>Pentapetalae</taxon>
        <taxon>Caryophyllales</taxon>
        <taxon>Chenopodiaceae</taxon>
        <taxon>Chenopodioideae</taxon>
        <taxon>Anserineae</taxon>
        <taxon>Spinacia</taxon>
    </lineage>
</organism>
<evidence type="ECO:0000256" key="3">
    <source>
        <dbReference type="ARBA" id="ARBA00022528"/>
    </source>
</evidence>
<evidence type="ECO:0000313" key="11">
    <source>
        <dbReference type="RefSeq" id="XP_021862270.2"/>
    </source>
</evidence>
<name>A0A9R0K8C5_SPIOL</name>
<keyword evidence="7" id="KW-1133">Transmembrane helix</keyword>
<evidence type="ECO:0000256" key="6">
    <source>
        <dbReference type="ARBA" id="ARBA00022946"/>
    </source>
</evidence>
<comment type="subcellular location">
    <subcellularLocation>
        <location evidence="1">Plastid</location>
        <location evidence="1">Chloroplast membrane</location>
        <topology evidence="1">Multi-pass membrane protein</topology>
    </subcellularLocation>
</comment>
<dbReference type="RefSeq" id="XP_021862270.2">
    <property type="nucleotide sequence ID" value="XM_022006578.2"/>
</dbReference>
<evidence type="ECO:0000256" key="2">
    <source>
        <dbReference type="ARBA" id="ARBA00010793"/>
    </source>
</evidence>
<dbReference type="InterPro" id="IPR021825">
    <property type="entry name" value="RETICULATA-related"/>
</dbReference>
<dbReference type="PANTHER" id="PTHR31620">
    <property type="entry name" value="PROTEIN RETICULATA-RELATED 2, CHLOROPLASTIC-RELATED"/>
    <property type="match status" value="1"/>
</dbReference>
<accession>A0A9R0K8C5</accession>
<reference evidence="10" key="1">
    <citation type="journal article" date="2021" name="Nat. Commun.">
        <title>Genomic analyses provide insights into spinach domestication and the genetic basis of agronomic traits.</title>
        <authorList>
            <person name="Cai X."/>
            <person name="Sun X."/>
            <person name="Xu C."/>
            <person name="Sun H."/>
            <person name="Wang X."/>
            <person name="Ge C."/>
            <person name="Zhang Z."/>
            <person name="Wang Q."/>
            <person name="Fei Z."/>
            <person name="Jiao C."/>
            <person name="Wang Q."/>
        </authorList>
    </citation>
    <scope>NUCLEOTIDE SEQUENCE [LARGE SCALE GENOMIC DNA]</scope>
    <source>
        <strain evidence="10">cv. Varoflay</strain>
    </source>
</reference>
<dbReference type="PANTHER" id="PTHR31620:SF14">
    <property type="entry name" value="PROTEIN RETICULATA-RELATED 4, CHLOROPLASTIC"/>
    <property type="match status" value="1"/>
</dbReference>
<dbReference type="GeneID" id="110801236"/>
<protein>
    <submittedName>
        <fullName evidence="11">Protein RETICULATA-RELATED 4, chloroplastic</fullName>
    </submittedName>
</protein>
<keyword evidence="3" id="KW-0150">Chloroplast</keyword>
<keyword evidence="5" id="KW-0812">Transmembrane</keyword>
<feature type="region of interest" description="Disordered" evidence="9">
    <location>
        <begin position="1"/>
        <end position="25"/>
    </location>
</feature>
<dbReference type="Pfam" id="PF11891">
    <property type="entry name" value="RETICULATA-like"/>
    <property type="match status" value="1"/>
</dbReference>
<evidence type="ECO:0000256" key="8">
    <source>
        <dbReference type="ARBA" id="ARBA00023136"/>
    </source>
</evidence>
<reference evidence="11" key="2">
    <citation type="submission" date="2025-08" db="UniProtKB">
        <authorList>
            <consortium name="RefSeq"/>
        </authorList>
    </citation>
    <scope>IDENTIFICATION</scope>
    <source>
        <tissue evidence="11">Leaf</tissue>
    </source>
</reference>
<evidence type="ECO:0000256" key="9">
    <source>
        <dbReference type="SAM" id="MobiDB-lite"/>
    </source>
</evidence>
<keyword evidence="4" id="KW-0934">Plastid</keyword>
<dbReference type="Proteomes" id="UP000813463">
    <property type="component" value="Chromosome 4"/>
</dbReference>
<keyword evidence="10" id="KW-1185">Reference proteome</keyword>
<sequence>MAIAAMSFSLSSSSPSNLSLHHRRSLSPPLLPPPLTISSATKPLTPLSISSNLLRRSPSHIRRHIPIGYSDGDSGEGGNFGGSGGGGGGEGGGDHGGNDNDDNKNKKDAFMILSEIGRSVDSLPKDLAGAIEEGRIPVEIVRKYLELEKSAFMRWLLQFEGFRERLLADDLFLAKVGMECGVGVFTKTAAEYEKRKENFFNELEVVFADVVMAVIADFMLVYLPAPTVALRQPLAMNAGAITKFFHNCPDNAFQIGLGGNSYSLMQRMGAIVRNGAKLFAVGTTSSLVGTTITNAVINARKAVDKSGGEEVENVPILSTSVGYGVYMAVSSNLRYQFLAGIVEQRILEPMFHNQKLVLSALCFAVRTGNTFLGSLLWVDYARLIGIQKDHDKKHASD</sequence>
<feature type="compositionally biased region" description="Low complexity" evidence="9">
    <location>
        <begin position="7"/>
        <end position="19"/>
    </location>
</feature>
<feature type="compositionally biased region" description="Basic and acidic residues" evidence="9">
    <location>
        <begin position="92"/>
        <end position="105"/>
    </location>
</feature>
<evidence type="ECO:0000256" key="5">
    <source>
        <dbReference type="ARBA" id="ARBA00022692"/>
    </source>
</evidence>
<dbReference type="GO" id="GO:0031969">
    <property type="term" value="C:chloroplast membrane"/>
    <property type="evidence" value="ECO:0007669"/>
    <property type="project" value="UniProtKB-SubCell"/>
</dbReference>
<evidence type="ECO:0000313" key="10">
    <source>
        <dbReference type="Proteomes" id="UP000813463"/>
    </source>
</evidence>
<keyword evidence="6" id="KW-0809">Transit peptide</keyword>